<dbReference type="EC" id="2.7.11.1" evidence="1"/>
<feature type="binding site" evidence="9">
    <location>
        <position position="360"/>
    </location>
    <ligand>
        <name>ATP</name>
        <dbReference type="ChEBI" id="CHEBI:30616"/>
    </ligand>
</feature>
<comment type="caution">
    <text evidence="12">The sequence shown here is derived from an EMBL/GenBank/DDBJ whole genome shotgun (WGS) entry which is preliminary data.</text>
</comment>
<comment type="catalytic activity">
    <reaction evidence="8">
        <text>L-seryl-[protein] + ATP = O-phospho-L-seryl-[protein] + ADP + H(+)</text>
        <dbReference type="Rhea" id="RHEA:17989"/>
        <dbReference type="Rhea" id="RHEA-COMP:9863"/>
        <dbReference type="Rhea" id="RHEA-COMP:11604"/>
        <dbReference type="ChEBI" id="CHEBI:15378"/>
        <dbReference type="ChEBI" id="CHEBI:29999"/>
        <dbReference type="ChEBI" id="CHEBI:30616"/>
        <dbReference type="ChEBI" id="CHEBI:83421"/>
        <dbReference type="ChEBI" id="CHEBI:456216"/>
        <dbReference type="EC" id="2.7.11.1"/>
    </reaction>
</comment>
<evidence type="ECO:0000256" key="9">
    <source>
        <dbReference type="PROSITE-ProRule" id="PRU10141"/>
    </source>
</evidence>
<dbReference type="Pfam" id="PF00069">
    <property type="entry name" value="Pkinase"/>
    <property type="match status" value="1"/>
</dbReference>
<keyword evidence="13" id="KW-1185">Reference proteome</keyword>
<evidence type="ECO:0000256" key="2">
    <source>
        <dbReference type="ARBA" id="ARBA00022527"/>
    </source>
</evidence>
<dbReference type="InterPro" id="IPR011009">
    <property type="entry name" value="Kinase-like_dom_sf"/>
</dbReference>
<evidence type="ECO:0000313" key="13">
    <source>
        <dbReference type="Proteomes" id="UP000821866"/>
    </source>
</evidence>
<dbReference type="EMBL" id="JABSTU010000004">
    <property type="protein sequence ID" value="KAH8033944.1"/>
    <property type="molecule type" value="Genomic_DNA"/>
</dbReference>
<evidence type="ECO:0000313" key="12">
    <source>
        <dbReference type="EMBL" id="KAH8033944.1"/>
    </source>
</evidence>
<feature type="region of interest" description="Disordered" evidence="10">
    <location>
        <begin position="184"/>
        <end position="242"/>
    </location>
</feature>
<evidence type="ECO:0000259" key="11">
    <source>
        <dbReference type="PROSITE" id="PS50011"/>
    </source>
</evidence>
<dbReference type="InterPro" id="IPR000719">
    <property type="entry name" value="Prot_kinase_dom"/>
</dbReference>
<feature type="domain" description="Protein kinase" evidence="11">
    <location>
        <begin position="333"/>
        <end position="583"/>
    </location>
</feature>
<feature type="compositionally biased region" description="Polar residues" evidence="10">
    <location>
        <begin position="216"/>
        <end position="239"/>
    </location>
</feature>
<keyword evidence="2" id="KW-0723">Serine/threonine-protein kinase</keyword>
<dbReference type="Gene3D" id="1.10.510.10">
    <property type="entry name" value="Transferase(Phosphotransferase) domain 1"/>
    <property type="match status" value="1"/>
</dbReference>
<dbReference type="InterPro" id="IPR008271">
    <property type="entry name" value="Ser/Thr_kinase_AS"/>
</dbReference>
<dbReference type="GO" id="GO:0005524">
    <property type="term" value="F:ATP binding"/>
    <property type="evidence" value="ECO:0007669"/>
    <property type="project" value="UniProtKB-UniRule"/>
</dbReference>
<dbReference type="SMART" id="SM00220">
    <property type="entry name" value="S_TKc"/>
    <property type="match status" value="1"/>
</dbReference>
<name>A0A9J6EIW6_RHIMP</name>
<comment type="catalytic activity">
    <reaction evidence="7">
        <text>L-threonyl-[protein] + ATP = O-phospho-L-threonyl-[protein] + ADP + H(+)</text>
        <dbReference type="Rhea" id="RHEA:46608"/>
        <dbReference type="Rhea" id="RHEA-COMP:11060"/>
        <dbReference type="Rhea" id="RHEA-COMP:11605"/>
        <dbReference type="ChEBI" id="CHEBI:15378"/>
        <dbReference type="ChEBI" id="CHEBI:30013"/>
        <dbReference type="ChEBI" id="CHEBI:30616"/>
        <dbReference type="ChEBI" id="CHEBI:61977"/>
        <dbReference type="ChEBI" id="CHEBI:456216"/>
        <dbReference type="EC" id="2.7.11.1"/>
    </reaction>
</comment>
<evidence type="ECO:0000256" key="5">
    <source>
        <dbReference type="ARBA" id="ARBA00022777"/>
    </source>
</evidence>
<reference evidence="12" key="2">
    <citation type="submission" date="2021-09" db="EMBL/GenBank/DDBJ databases">
        <authorList>
            <person name="Jia N."/>
            <person name="Wang J."/>
            <person name="Shi W."/>
            <person name="Du L."/>
            <person name="Sun Y."/>
            <person name="Zhan W."/>
            <person name="Jiang J."/>
            <person name="Wang Q."/>
            <person name="Zhang B."/>
            <person name="Ji P."/>
            <person name="Sakyi L.B."/>
            <person name="Cui X."/>
            <person name="Yuan T."/>
            <person name="Jiang B."/>
            <person name="Yang W."/>
            <person name="Lam T.T.-Y."/>
            <person name="Chang Q."/>
            <person name="Ding S."/>
            <person name="Wang X."/>
            <person name="Zhu J."/>
            <person name="Ruan X."/>
            <person name="Zhao L."/>
            <person name="Wei J."/>
            <person name="Que T."/>
            <person name="Du C."/>
            <person name="Cheng J."/>
            <person name="Dai P."/>
            <person name="Han X."/>
            <person name="Huang E."/>
            <person name="Gao Y."/>
            <person name="Liu J."/>
            <person name="Shao H."/>
            <person name="Ye R."/>
            <person name="Li L."/>
            <person name="Wei W."/>
            <person name="Wang X."/>
            <person name="Wang C."/>
            <person name="Huo Q."/>
            <person name="Li W."/>
            <person name="Guo W."/>
            <person name="Chen H."/>
            <person name="Chen S."/>
            <person name="Zhou L."/>
            <person name="Zhou L."/>
            <person name="Ni X."/>
            <person name="Tian J."/>
            <person name="Zhou Y."/>
            <person name="Sheng Y."/>
            <person name="Liu T."/>
            <person name="Pan Y."/>
            <person name="Xia L."/>
            <person name="Li J."/>
            <person name="Zhao F."/>
            <person name="Cao W."/>
        </authorList>
    </citation>
    <scope>NUCLEOTIDE SEQUENCE</scope>
    <source>
        <strain evidence="12">Rmic-2018</strain>
        <tissue evidence="12">Larvae</tissue>
    </source>
</reference>
<dbReference type="InterPro" id="IPR017441">
    <property type="entry name" value="Protein_kinase_ATP_BS"/>
</dbReference>
<evidence type="ECO:0000256" key="1">
    <source>
        <dbReference type="ARBA" id="ARBA00012513"/>
    </source>
</evidence>
<evidence type="ECO:0000256" key="6">
    <source>
        <dbReference type="ARBA" id="ARBA00022840"/>
    </source>
</evidence>
<dbReference type="PANTHER" id="PTHR44329">
    <property type="entry name" value="SERINE/THREONINE-PROTEIN KINASE TNNI3K-RELATED"/>
    <property type="match status" value="1"/>
</dbReference>
<dbReference type="PROSITE" id="PS50011">
    <property type="entry name" value="PROTEIN_KINASE_DOM"/>
    <property type="match status" value="1"/>
</dbReference>
<dbReference type="PROSITE" id="PS00107">
    <property type="entry name" value="PROTEIN_KINASE_ATP"/>
    <property type="match status" value="1"/>
</dbReference>
<dbReference type="PROSITE" id="PS00108">
    <property type="entry name" value="PROTEIN_KINASE_ST"/>
    <property type="match status" value="1"/>
</dbReference>
<protein>
    <recommendedName>
        <fullName evidence="1">non-specific serine/threonine protein kinase</fullName>
        <ecNumber evidence="1">2.7.11.1</ecNumber>
    </recommendedName>
</protein>
<evidence type="ECO:0000256" key="10">
    <source>
        <dbReference type="SAM" id="MobiDB-lite"/>
    </source>
</evidence>
<dbReference type="AlphaFoldDB" id="A0A9J6EIW6"/>
<evidence type="ECO:0000256" key="8">
    <source>
        <dbReference type="ARBA" id="ARBA00048679"/>
    </source>
</evidence>
<evidence type="ECO:0000256" key="4">
    <source>
        <dbReference type="ARBA" id="ARBA00022741"/>
    </source>
</evidence>
<dbReference type="SUPFAM" id="SSF56112">
    <property type="entry name" value="Protein kinase-like (PK-like)"/>
    <property type="match status" value="1"/>
</dbReference>
<accession>A0A9J6EIW6</accession>
<keyword evidence="5" id="KW-0418">Kinase</keyword>
<dbReference type="Proteomes" id="UP000821866">
    <property type="component" value="Chromosome 2"/>
</dbReference>
<keyword evidence="3" id="KW-0808">Transferase</keyword>
<keyword evidence="6 9" id="KW-0067">ATP-binding</keyword>
<proteinExistence type="predicted"/>
<dbReference type="GO" id="GO:0004674">
    <property type="term" value="F:protein serine/threonine kinase activity"/>
    <property type="evidence" value="ECO:0007669"/>
    <property type="project" value="UniProtKB-KW"/>
</dbReference>
<evidence type="ECO:0000256" key="7">
    <source>
        <dbReference type="ARBA" id="ARBA00047899"/>
    </source>
</evidence>
<dbReference type="Gene3D" id="3.30.200.20">
    <property type="entry name" value="Phosphorylase Kinase, domain 1"/>
    <property type="match status" value="1"/>
</dbReference>
<dbReference type="VEuPathDB" id="VectorBase:LOC119160926"/>
<feature type="compositionally biased region" description="Basic and acidic residues" evidence="10">
    <location>
        <begin position="184"/>
        <end position="195"/>
    </location>
</feature>
<dbReference type="InterPro" id="IPR051681">
    <property type="entry name" value="Ser/Thr_Kinases-Pseudokinases"/>
</dbReference>
<organism evidence="12 13">
    <name type="scientific">Rhipicephalus microplus</name>
    <name type="common">Cattle tick</name>
    <name type="synonym">Boophilus microplus</name>
    <dbReference type="NCBI Taxonomy" id="6941"/>
    <lineage>
        <taxon>Eukaryota</taxon>
        <taxon>Metazoa</taxon>
        <taxon>Ecdysozoa</taxon>
        <taxon>Arthropoda</taxon>
        <taxon>Chelicerata</taxon>
        <taxon>Arachnida</taxon>
        <taxon>Acari</taxon>
        <taxon>Parasitiformes</taxon>
        <taxon>Ixodida</taxon>
        <taxon>Ixodoidea</taxon>
        <taxon>Ixodidae</taxon>
        <taxon>Rhipicephalinae</taxon>
        <taxon>Rhipicephalus</taxon>
        <taxon>Boophilus</taxon>
    </lineage>
</organism>
<gene>
    <name evidence="12" type="ORF">HPB51_018099</name>
</gene>
<dbReference type="PANTHER" id="PTHR44329:SF285">
    <property type="entry name" value="V-MOS MOLONEY MURINE SARCOMA VIRAL ONCO HOMOLOG"/>
    <property type="match status" value="1"/>
</dbReference>
<sequence>MAEVFLAAQEDLTEVAIQEDEVNIGEDADELLALSDDIAKSILESEEWPSYIERLRQAGDDDEHIEELLLAERSGRQYPLWNADERILDDVDPPLPVGCLDVKADLPSLHPTDDFPLLSPLNNSLRVDDASPTNPLPPQHCLRSSVSDCVQQTSSFTPDRYSKSCSSSVFLSSTSKKTKKLDIIEENKASKERKQSSSSKPLGSHVGSSLHYLSGRSGSRNTESLSSARCSATSKNSGEWSPDIEQLRASLTGSGSSGEGDLFKSSFRISKSGSSILALERLFLEAIDSTAQDLQSQAQIPEDVHVGLTRAAARENANARHHTAIASSTTSKGLPLQRLGRGAFGRVFGVQIKGRLVAVKDVRNVAEPSERNASQLVHRHVVRTLCVAQLEPRRFLVVMEYGGPRTLQHLLDDRGPLGTLDVSRFGRQLASALHYCHRNNVLHLDVKPSNVLVHNGESKLADFGSSATRGSHPKVCGTVQYMAPEVLLGQRPEFSADVYSLGVVLWQMQSGARPFDGLHQHAVMFQVVRLRVRPRFPENDQATELQDLVKRCWSHECNERPSVGAVLLELNALNKVALKSRFLKG</sequence>
<keyword evidence="4 9" id="KW-0547">Nucleotide-binding</keyword>
<reference evidence="12" key="1">
    <citation type="journal article" date="2020" name="Cell">
        <title>Large-Scale Comparative Analyses of Tick Genomes Elucidate Their Genetic Diversity and Vector Capacities.</title>
        <authorList>
            <consortium name="Tick Genome and Microbiome Consortium (TIGMIC)"/>
            <person name="Jia N."/>
            <person name="Wang J."/>
            <person name="Shi W."/>
            <person name="Du L."/>
            <person name="Sun Y."/>
            <person name="Zhan W."/>
            <person name="Jiang J.F."/>
            <person name="Wang Q."/>
            <person name="Zhang B."/>
            <person name="Ji P."/>
            <person name="Bell-Sakyi L."/>
            <person name="Cui X.M."/>
            <person name="Yuan T.T."/>
            <person name="Jiang B.G."/>
            <person name="Yang W.F."/>
            <person name="Lam T.T."/>
            <person name="Chang Q.C."/>
            <person name="Ding S.J."/>
            <person name="Wang X.J."/>
            <person name="Zhu J.G."/>
            <person name="Ruan X.D."/>
            <person name="Zhao L."/>
            <person name="Wei J.T."/>
            <person name="Ye R.Z."/>
            <person name="Que T.C."/>
            <person name="Du C.H."/>
            <person name="Zhou Y.H."/>
            <person name="Cheng J.X."/>
            <person name="Dai P.F."/>
            <person name="Guo W.B."/>
            <person name="Han X.H."/>
            <person name="Huang E.J."/>
            <person name="Li L.F."/>
            <person name="Wei W."/>
            <person name="Gao Y.C."/>
            <person name="Liu J.Z."/>
            <person name="Shao H.Z."/>
            <person name="Wang X."/>
            <person name="Wang C.C."/>
            <person name="Yang T.C."/>
            <person name="Huo Q.B."/>
            <person name="Li W."/>
            <person name="Chen H.Y."/>
            <person name="Chen S.E."/>
            <person name="Zhou L.G."/>
            <person name="Ni X.B."/>
            <person name="Tian J.H."/>
            <person name="Sheng Y."/>
            <person name="Liu T."/>
            <person name="Pan Y.S."/>
            <person name="Xia L.Y."/>
            <person name="Li J."/>
            <person name="Zhao F."/>
            <person name="Cao W.C."/>
        </authorList>
    </citation>
    <scope>NUCLEOTIDE SEQUENCE</scope>
    <source>
        <strain evidence="12">Rmic-2018</strain>
    </source>
</reference>
<evidence type="ECO:0000256" key="3">
    <source>
        <dbReference type="ARBA" id="ARBA00022679"/>
    </source>
</evidence>